<protein>
    <submittedName>
        <fullName evidence="2">Uncharacterized protein</fullName>
    </submittedName>
</protein>
<dbReference type="RefSeq" id="WP_380624198.1">
    <property type="nucleotide sequence ID" value="NZ_JBHSDK010000028.1"/>
</dbReference>
<feature type="transmembrane region" description="Helical" evidence="1">
    <location>
        <begin position="6"/>
        <end position="28"/>
    </location>
</feature>
<organism evidence="2 3">
    <name type="scientific">Salininema proteolyticum</name>
    <dbReference type="NCBI Taxonomy" id="1607685"/>
    <lineage>
        <taxon>Bacteria</taxon>
        <taxon>Bacillati</taxon>
        <taxon>Actinomycetota</taxon>
        <taxon>Actinomycetes</taxon>
        <taxon>Glycomycetales</taxon>
        <taxon>Glycomycetaceae</taxon>
        <taxon>Salininema</taxon>
    </lineage>
</organism>
<reference evidence="3" key="1">
    <citation type="journal article" date="2019" name="Int. J. Syst. Evol. Microbiol.">
        <title>The Global Catalogue of Microorganisms (GCM) 10K type strain sequencing project: providing services to taxonomists for standard genome sequencing and annotation.</title>
        <authorList>
            <consortium name="The Broad Institute Genomics Platform"/>
            <consortium name="The Broad Institute Genome Sequencing Center for Infectious Disease"/>
            <person name="Wu L."/>
            <person name="Ma J."/>
        </authorList>
    </citation>
    <scope>NUCLEOTIDE SEQUENCE [LARGE SCALE GENOMIC DNA]</scope>
    <source>
        <strain evidence="3">IBRC-M 10908</strain>
    </source>
</reference>
<evidence type="ECO:0000313" key="3">
    <source>
        <dbReference type="Proteomes" id="UP001595823"/>
    </source>
</evidence>
<keyword evidence="1" id="KW-0472">Membrane</keyword>
<dbReference type="Proteomes" id="UP001595823">
    <property type="component" value="Unassembled WGS sequence"/>
</dbReference>
<keyword evidence="1" id="KW-1133">Transmembrane helix</keyword>
<dbReference type="EMBL" id="JBHSDK010000028">
    <property type="protein sequence ID" value="MFC4337327.1"/>
    <property type="molecule type" value="Genomic_DNA"/>
</dbReference>
<keyword evidence="3" id="KW-1185">Reference proteome</keyword>
<keyword evidence="1" id="KW-0812">Transmembrane</keyword>
<name>A0ABV8U3D6_9ACTN</name>
<evidence type="ECO:0000256" key="1">
    <source>
        <dbReference type="SAM" id="Phobius"/>
    </source>
</evidence>
<evidence type="ECO:0000313" key="2">
    <source>
        <dbReference type="EMBL" id="MFC4337327.1"/>
    </source>
</evidence>
<gene>
    <name evidence="2" type="ORF">ACFPET_19180</name>
</gene>
<proteinExistence type="predicted"/>
<sequence>MSIENAGMLFVFGIMFLVAVLIAVSIIWGTKVARAKTIAYEQANYKELAQKMSDDTAEVKASLIEMKARVAAIEKMLKEVQ</sequence>
<comment type="caution">
    <text evidence="2">The sequence shown here is derived from an EMBL/GenBank/DDBJ whole genome shotgun (WGS) entry which is preliminary data.</text>
</comment>
<accession>A0ABV8U3D6</accession>